<evidence type="ECO:0000313" key="2">
    <source>
        <dbReference type="EMBL" id="ELK01098.1"/>
    </source>
</evidence>
<accession>L5JSD5</accession>
<proteinExistence type="predicted"/>
<dbReference type="AlphaFoldDB" id="L5JSD5"/>
<feature type="compositionally biased region" description="Polar residues" evidence="1">
    <location>
        <begin position="127"/>
        <end position="142"/>
    </location>
</feature>
<dbReference type="InParanoid" id="L5JSD5"/>
<evidence type="ECO:0000313" key="3">
    <source>
        <dbReference type="Proteomes" id="UP000010552"/>
    </source>
</evidence>
<organism evidence="2 3">
    <name type="scientific">Pteropus alecto</name>
    <name type="common">Black flying fox</name>
    <dbReference type="NCBI Taxonomy" id="9402"/>
    <lineage>
        <taxon>Eukaryota</taxon>
        <taxon>Metazoa</taxon>
        <taxon>Chordata</taxon>
        <taxon>Craniata</taxon>
        <taxon>Vertebrata</taxon>
        <taxon>Euteleostomi</taxon>
        <taxon>Mammalia</taxon>
        <taxon>Eutheria</taxon>
        <taxon>Laurasiatheria</taxon>
        <taxon>Chiroptera</taxon>
        <taxon>Yinpterochiroptera</taxon>
        <taxon>Pteropodoidea</taxon>
        <taxon>Pteropodidae</taxon>
        <taxon>Pteropodinae</taxon>
        <taxon>Pteropus</taxon>
    </lineage>
</organism>
<reference evidence="3" key="1">
    <citation type="journal article" date="2013" name="Science">
        <title>Comparative analysis of bat genomes provides insight into the evolution of flight and immunity.</title>
        <authorList>
            <person name="Zhang G."/>
            <person name="Cowled C."/>
            <person name="Shi Z."/>
            <person name="Huang Z."/>
            <person name="Bishop-Lilly K.A."/>
            <person name="Fang X."/>
            <person name="Wynne J.W."/>
            <person name="Xiong Z."/>
            <person name="Baker M.L."/>
            <person name="Zhao W."/>
            <person name="Tachedjian M."/>
            <person name="Zhu Y."/>
            <person name="Zhou P."/>
            <person name="Jiang X."/>
            <person name="Ng J."/>
            <person name="Yang L."/>
            <person name="Wu L."/>
            <person name="Xiao J."/>
            <person name="Feng Y."/>
            <person name="Chen Y."/>
            <person name="Sun X."/>
            <person name="Zhang Y."/>
            <person name="Marsh G.A."/>
            <person name="Crameri G."/>
            <person name="Broder C.C."/>
            <person name="Frey K.G."/>
            <person name="Wang L.F."/>
            <person name="Wang J."/>
        </authorList>
    </citation>
    <scope>NUCLEOTIDE SEQUENCE [LARGE SCALE GENOMIC DNA]</scope>
</reference>
<name>L5JSD5_PTEAL</name>
<protein>
    <submittedName>
        <fullName evidence="2">Uncharacterized protein</fullName>
    </submittedName>
</protein>
<gene>
    <name evidence="2" type="ORF">PAL_GLEAN10020701</name>
</gene>
<feature type="region of interest" description="Disordered" evidence="1">
    <location>
        <begin position="75"/>
        <end position="142"/>
    </location>
</feature>
<evidence type="ECO:0000256" key="1">
    <source>
        <dbReference type="SAM" id="MobiDB-lite"/>
    </source>
</evidence>
<sequence>MSHLLPSSSSSSTYKQDCATEGASLRFSTRGEPGWRVAAEGAGHCQSAEPRARAQGDKVTSWGFLLVPQVAAWGPSKSGCRRAHTGSRRSLCGATRRPGLHARFRGAAPTHPVGSSAVAPGFPPQPSGESSGTSLATNPNCA</sequence>
<dbReference type="EMBL" id="KB031153">
    <property type="protein sequence ID" value="ELK01098.1"/>
    <property type="molecule type" value="Genomic_DNA"/>
</dbReference>
<dbReference type="Proteomes" id="UP000010552">
    <property type="component" value="Unassembled WGS sequence"/>
</dbReference>
<keyword evidence="3" id="KW-1185">Reference proteome</keyword>